<evidence type="ECO:0000313" key="2">
    <source>
        <dbReference type="EMBL" id="TEB31731.1"/>
    </source>
</evidence>
<feature type="transmembrane region" description="Helical" evidence="1">
    <location>
        <begin position="6"/>
        <end position="26"/>
    </location>
</feature>
<protein>
    <submittedName>
        <fullName evidence="2">Uncharacterized protein</fullName>
    </submittedName>
</protein>
<dbReference type="GO" id="GO:0043386">
    <property type="term" value="P:mycotoxin biosynthetic process"/>
    <property type="evidence" value="ECO:0007669"/>
    <property type="project" value="InterPro"/>
</dbReference>
<name>A0A4Y7TCJ8_COPMI</name>
<keyword evidence="1" id="KW-1133">Transmembrane helix</keyword>
<sequence>MAQGPFYPVFLFLALVSITNVVFFYGERHYLTQLSRRRLDALSDRHPLGHAFPNQAALEYAPNLIPIDSNGLWSQLILVNGGVTTTQDGKFIIAMYQQLRCLDEVRVAYLAVHGRPVPGRIPNETATEICLGQLWQIIQCNADITLDPAVLLERDGTLLTASSGEGILHRCNDWTKVRDVAERGYP</sequence>
<dbReference type="AlphaFoldDB" id="A0A4Y7TCJ8"/>
<evidence type="ECO:0000313" key="3">
    <source>
        <dbReference type="Proteomes" id="UP000298030"/>
    </source>
</evidence>
<proteinExistence type="predicted"/>
<keyword evidence="1" id="KW-0812">Transmembrane</keyword>
<organism evidence="2 3">
    <name type="scientific">Coprinellus micaceus</name>
    <name type="common">Glistening ink-cap mushroom</name>
    <name type="synonym">Coprinus micaceus</name>
    <dbReference type="NCBI Taxonomy" id="71717"/>
    <lineage>
        <taxon>Eukaryota</taxon>
        <taxon>Fungi</taxon>
        <taxon>Dikarya</taxon>
        <taxon>Basidiomycota</taxon>
        <taxon>Agaricomycotina</taxon>
        <taxon>Agaricomycetes</taxon>
        <taxon>Agaricomycetidae</taxon>
        <taxon>Agaricales</taxon>
        <taxon>Agaricineae</taxon>
        <taxon>Psathyrellaceae</taxon>
        <taxon>Coprinellus</taxon>
    </lineage>
</organism>
<comment type="caution">
    <text evidence="2">The sequence shown here is derived from an EMBL/GenBank/DDBJ whole genome shotgun (WGS) entry which is preliminary data.</text>
</comment>
<evidence type="ECO:0000256" key="1">
    <source>
        <dbReference type="SAM" id="Phobius"/>
    </source>
</evidence>
<dbReference type="Proteomes" id="UP000298030">
    <property type="component" value="Unassembled WGS sequence"/>
</dbReference>
<dbReference type="STRING" id="71717.A0A4Y7TCJ8"/>
<dbReference type="OrthoDB" id="3687641at2759"/>
<reference evidence="2 3" key="1">
    <citation type="journal article" date="2019" name="Nat. Ecol. Evol.">
        <title>Megaphylogeny resolves global patterns of mushroom evolution.</title>
        <authorList>
            <person name="Varga T."/>
            <person name="Krizsan K."/>
            <person name="Foldi C."/>
            <person name="Dima B."/>
            <person name="Sanchez-Garcia M."/>
            <person name="Sanchez-Ramirez S."/>
            <person name="Szollosi G.J."/>
            <person name="Szarkandi J.G."/>
            <person name="Papp V."/>
            <person name="Albert L."/>
            <person name="Andreopoulos W."/>
            <person name="Angelini C."/>
            <person name="Antonin V."/>
            <person name="Barry K.W."/>
            <person name="Bougher N.L."/>
            <person name="Buchanan P."/>
            <person name="Buyck B."/>
            <person name="Bense V."/>
            <person name="Catcheside P."/>
            <person name="Chovatia M."/>
            <person name="Cooper J."/>
            <person name="Damon W."/>
            <person name="Desjardin D."/>
            <person name="Finy P."/>
            <person name="Geml J."/>
            <person name="Haridas S."/>
            <person name="Hughes K."/>
            <person name="Justo A."/>
            <person name="Karasinski D."/>
            <person name="Kautmanova I."/>
            <person name="Kiss B."/>
            <person name="Kocsube S."/>
            <person name="Kotiranta H."/>
            <person name="LaButti K.M."/>
            <person name="Lechner B.E."/>
            <person name="Liimatainen K."/>
            <person name="Lipzen A."/>
            <person name="Lukacs Z."/>
            <person name="Mihaltcheva S."/>
            <person name="Morgado L.N."/>
            <person name="Niskanen T."/>
            <person name="Noordeloos M.E."/>
            <person name="Ohm R.A."/>
            <person name="Ortiz-Santana B."/>
            <person name="Ovrebo C."/>
            <person name="Racz N."/>
            <person name="Riley R."/>
            <person name="Savchenko A."/>
            <person name="Shiryaev A."/>
            <person name="Soop K."/>
            <person name="Spirin V."/>
            <person name="Szebenyi C."/>
            <person name="Tomsovsky M."/>
            <person name="Tulloss R.E."/>
            <person name="Uehling J."/>
            <person name="Grigoriev I.V."/>
            <person name="Vagvolgyi C."/>
            <person name="Papp T."/>
            <person name="Martin F.M."/>
            <person name="Miettinen O."/>
            <person name="Hibbett D.S."/>
            <person name="Nagy L.G."/>
        </authorList>
    </citation>
    <scope>NUCLEOTIDE SEQUENCE [LARGE SCALE GENOMIC DNA]</scope>
    <source>
        <strain evidence="2 3">FP101781</strain>
    </source>
</reference>
<dbReference type="EMBL" id="QPFP01000018">
    <property type="protein sequence ID" value="TEB31731.1"/>
    <property type="molecule type" value="Genomic_DNA"/>
</dbReference>
<keyword evidence="1" id="KW-0472">Membrane</keyword>
<accession>A0A4Y7TCJ8</accession>
<gene>
    <name evidence="2" type="ORF">FA13DRAFT_1709637</name>
</gene>
<keyword evidence="3" id="KW-1185">Reference proteome</keyword>